<organism evidence="2 3">
    <name type="scientific">Dreissena polymorpha</name>
    <name type="common">Zebra mussel</name>
    <name type="synonym">Mytilus polymorpha</name>
    <dbReference type="NCBI Taxonomy" id="45954"/>
    <lineage>
        <taxon>Eukaryota</taxon>
        <taxon>Metazoa</taxon>
        <taxon>Spiralia</taxon>
        <taxon>Lophotrochozoa</taxon>
        <taxon>Mollusca</taxon>
        <taxon>Bivalvia</taxon>
        <taxon>Autobranchia</taxon>
        <taxon>Heteroconchia</taxon>
        <taxon>Euheterodonta</taxon>
        <taxon>Imparidentia</taxon>
        <taxon>Neoheterodontei</taxon>
        <taxon>Myida</taxon>
        <taxon>Dreissenoidea</taxon>
        <taxon>Dreissenidae</taxon>
        <taxon>Dreissena</taxon>
    </lineage>
</organism>
<gene>
    <name evidence="2" type="ORF">DPMN_108732</name>
</gene>
<dbReference type="SUPFAM" id="SSF49410">
    <property type="entry name" value="Alpha-macroglobulin receptor domain"/>
    <property type="match status" value="1"/>
</dbReference>
<dbReference type="EMBL" id="JAIWYP010000004">
    <property type="protein sequence ID" value="KAH3835386.1"/>
    <property type="molecule type" value="Genomic_DNA"/>
</dbReference>
<accession>A0A9D4K9B2</accession>
<dbReference type="GO" id="GO:0005576">
    <property type="term" value="C:extracellular region"/>
    <property type="evidence" value="ECO:0007669"/>
    <property type="project" value="InterPro"/>
</dbReference>
<evidence type="ECO:0000259" key="1">
    <source>
        <dbReference type="Pfam" id="PF07677"/>
    </source>
</evidence>
<reference evidence="2" key="2">
    <citation type="submission" date="2020-11" db="EMBL/GenBank/DDBJ databases">
        <authorList>
            <person name="McCartney M.A."/>
            <person name="Auch B."/>
            <person name="Kono T."/>
            <person name="Mallez S."/>
            <person name="Becker A."/>
            <person name="Gohl D.M."/>
            <person name="Silverstein K.A.T."/>
            <person name="Koren S."/>
            <person name="Bechman K.B."/>
            <person name="Herman A."/>
            <person name="Abrahante J.E."/>
            <person name="Garbe J."/>
        </authorList>
    </citation>
    <scope>NUCLEOTIDE SEQUENCE</scope>
    <source>
        <strain evidence="2">Duluth1</strain>
        <tissue evidence="2">Whole animal</tissue>
    </source>
</reference>
<keyword evidence="3" id="KW-1185">Reference proteome</keyword>
<dbReference type="Proteomes" id="UP000828390">
    <property type="component" value="Unassembled WGS sequence"/>
</dbReference>
<name>A0A9D4K9B2_DREPO</name>
<sequence>MLVEQDFSARAEKNAGRAIPFKPVCVDVDARRLSYVIGVRPATVVLYSYYNPEKKRTMKEYLPSQPQVTRIVSLMPDMLRFESPPYIDVWIPSVIA</sequence>
<comment type="caution">
    <text evidence="2">The sequence shown here is derived from an EMBL/GenBank/DDBJ whole genome shotgun (WGS) entry which is preliminary data.</text>
</comment>
<dbReference type="AlphaFoldDB" id="A0A9D4K9B2"/>
<dbReference type="Pfam" id="PF07677">
    <property type="entry name" value="A2M_recep"/>
    <property type="match status" value="1"/>
</dbReference>
<dbReference type="InterPro" id="IPR009048">
    <property type="entry name" value="A-macroglobulin_rcpt-bd"/>
</dbReference>
<evidence type="ECO:0000313" key="3">
    <source>
        <dbReference type="Proteomes" id="UP000828390"/>
    </source>
</evidence>
<dbReference type="Gene3D" id="2.60.40.690">
    <property type="entry name" value="Alpha-macroglobulin, receptor-binding domain"/>
    <property type="match status" value="1"/>
</dbReference>
<evidence type="ECO:0000313" key="2">
    <source>
        <dbReference type="EMBL" id="KAH3835386.1"/>
    </source>
</evidence>
<feature type="domain" description="Alpha-macroglobulin receptor-binding" evidence="1">
    <location>
        <begin position="22"/>
        <end position="57"/>
    </location>
</feature>
<proteinExistence type="predicted"/>
<reference evidence="2" key="1">
    <citation type="journal article" date="2019" name="bioRxiv">
        <title>The Genome of the Zebra Mussel, Dreissena polymorpha: A Resource for Invasive Species Research.</title>
        <authorList>
            <person name="McCartney M.A."/>
            <person name="Auch B."/>
            <person name="Kono T."/>
            <person name="Mallez S."/>
            <person name="Zhang Y."/>
            <person name="Obille A."/>
            <person name="Becker A."/>
            <person name="Abrahante J.E."/>
            <person name="Garbe J."/>
            <person name="Badalamenti J.P."/>
            <person name="Herman A."/>
            <person name="Mangelson H."/>
            <person name="Liachko I."/>
            <person name="Sullivan S."/>
            <person name="Sone E.D."/>
            <person name="Koren S."/>
            <person name="Silverstein K.A.T."/>
            <person name="Beckman K.B."/>
            <person name="Gohl D.M."/>
        </authorList>
    </citation>
    <scope>NUCLEOTIDE SEQUENCE</scope>
    <source>
        <strain evidence="2">Duluth1</strain>
        <tissue evidence="2">Whole animal</tissue>
    </source>
</reference>
<protein>
    <recommendedName>
        <fullName evidence="1">Alpha-macroglobulin receptor-binding domain-containing protein</fullName>
    </recommendedName>
</protein>
<dbReference type="InterPro" id="IPR036595">
    <property type="entry name" value="A-macroglobulin_rcpt-bd_sf"/>
</dbReference>